<keyword evidence="4" id="KW-1185">Reference proteome</keyword>
<evidence type="ECO:0000313" key="4">
    <source>
        <dbReference type="Proteomes" id="UP000054047"/>
    </source>
</evidence>
<name>A0A0C2G5T6_9BILA</name>
<evidence type="ECO:0000313" key="3">
    <source>
        <dbReference type="EMBL" id="KIH54284.1"/>
    </source>
</evidence>
<dbReference type="Proteomes" id="UP000054047">
    <property type="component" value="Unassembled WGS sequence"/>
</dbReference>
<protein>
    <recommendedName>
        <fullName evidence="2">Peptidase M12A domain-containing protein</fullName>
    </recommendedName>
</protein>
<dbReference type="OrthoDB" id="5776712at2759"/>
<accession>A0A0C2G5T6</accession>
<dbReference type="PROSITE" id="PS51864">
    <property type="entry name" value="ASTACIN"/>
    <property type="match status" value="1"/>
</dbReference>
<dbReference type="EMBL" id="KN739351">
    <property type="protein sequence ID" value="KIH54284.1"/>
    <property type="molecule type" value="Genomic_DNA"/>
</dbReference>
<proteinExistence type="predicted"/>
<evidence type="ECO:0000256" key="1">
    <source>
        <dbReference type="PROSITE-ProRule" id="PRU01211"/>
    </source>
</evidence>
<organism evidence="3 4">
    <name type="scientific">Ancylostoma duodenale</name>
    <dbReference type="NCBI Taxonomy" id="51022"/>
    <lineage>
        <taxon>Eukaryota</taxon>
        <taxon>Metazoa</taxon>
        <taxon>Ecdysozoa</taxon>
        <taxon>Nematoda</taxon>
        <taxon>Chromadorea</taxon>
        <taxon>Rhabditida</taxon>
        <taxon>Rhabditina</taxon>
        <taxon>Rhabditomorpha</taxon>
        <taxon>Strongyloidea</taxon>
        <taxon>Ancylostomatidae</taxon>
        <taxon>Ancylostomatinae</taxon>
        <taxon>Ancylostoma</taxon>
    </lineage>
</organism>
<dbReference type="GO" id="GO:0006508">
    <property type="term" value="P:proteolysis"/>
    <property type="evidence" value="ECO:0007669"/>
    <property type="project" value="InterPro"/>
</dbReference>
<dbReference type="InterPro" id="IPR001506">
    <property type="entry name" value="Peptidase_M12A"/>
</dbReference>
<comment type="caution">
    <text evidence="1">Lacks conserved residue(s) required for the propagation of feature annotation.</text>
</comment>
<dbReference type="AlphaFoldDB" id="A0A0C2G5T6"/>
<feature type="domain" description="Peptidase M12A" evidence="2">
    <location>
        <begin position="1"/>
        <end position="32"/>
    </location>
</feature>
<gene>
    <name evidence="3" type="ORF">ANCDUO_15572</name>
</gene>
<sequence>MIPKDKDYHRTMGSAPISFTDLAVVNEHYKCGELCDPKTSAKCTRDGFPNPNNCSTCVCPSGYGGQLCDQQVTSTS</sequence>
<evidence type="ECO:0000259" key="2">
    <source>
        <dbReference type="PROSITE" id="PS51864"/>
    </source>
</evidence>
<dbReference type="GO" id="GO:0004222">
    <property type="term" value="F:metalloendopeptidase activity"/>
    <property type="evidence" value="ECO:0007669"/>
    <property type="project" value="InterPro"/>
</dbReference>
<reference evidence="3 4" key="1">
    <citation type="submission" date="2013-12" db="EMBL/GenBank/DDBJ databases">
        <title>Draft genome of the parsitic nematode Ancylostoma duodenale.</title>
        <authorList>
            <person name="Mitreva M."/>
        </authorList>
    </citation>
    <scope>NUCLEOTIDE SEQUENCE [LARGE SCALE GENOMIC DNA]</scope>
    <source>
        <strain evidence="3 4">Zhejiang</strain>
    </source>
</reference>